<evidence type="ECO:0000313" key="3">
    <source>
        <dbReference type="Proteomes" id="UP000076532"/>
    </source>
</evidence>
<feature type="region of interest" description="Disordered" evidence="1">
    <location>
        <begin position="36"/>
        <end position="102"/>
    </location>
</feature>
<organism evidence="2 3">
    <name type="scientific">Athelia psychrophila</name>
    <dbReference type="NCBI Taxonomy" id="1759441"/>
    <lineage>
        <taxon>Eukaryota</taxon>
        <taxon>Fungi</taxon>
        <taxon>Dikarya</taxon>
        <taxon>Basidiomycota</taxon>
        <taxon>Agaricomycotina</taxon>
        <taxon>Agaricomycetes</taxon>
        <taxon>Agaricomycetidae</taxon>
        <taxon>Atheliales</taxon>
        <taxon>Atheliaceae</taxon>
        <taxon>Athelia</taxon>
    </lineage>
</organism>
<accession>A0A166NK65</accession>
<evidence type="ECO:0008006" key="4">
    <source>
        <dbReference type="Google" id="ProtNLM"/>
    </source>
</evidence>
<feature type="compositionally biased region" description="Basic and acidic residues" evidence="1">
    <location>
        <begin position="51"/>
        <end position="60"/>
    </location>
</feature>
<dbReference type="AlphaFoldDB" id="A0A166NK65"/>
<proteinExistence type="predicted"/>
<feature type="compositionally biased region" description="Basic and acidic residues" evidence="1">
    <location>
        <begin position="90"/>
        <end position="102"/>
    </location>
</feature>
<feature type="region of interest" description="Disordered" evidence="1">
    <location>
        <begin position="165"/>
        <end position="319"/>
    </location>
</feature>
<dbReference type="STRING" id="436010.A0A166NK65"/>
<sequence length="319" mass="34599">MWATSTQPQPPAHLASTQDLIARFQLLPAYDKYVRPHVVAEDPPATPGAIDKGKGKEKELATATPDDGQDGDDDEGGKGDKKKKNTYKHLIKETPGKHSMRKDDYLMTMMQVPPKQRISISQFDQKTQREAFSVSLEGLKAWNVNTLIVESVQAREDRKRRKELKKLAKTNVMPGPLSATSPTAAASANAFAAPTPGSSAGTAPKPTRPPPVQIPNNNNDTPRGGTPRPTPTSAASQQHLIPNPGTPTEKRGKKRDHEEASKMVQQQNRSLSQQNGGGTPRPGALNGNGLPRAIKKQRMDMTGQARDMPVQQQPTPQGV</sequence>
<name>A0A166NK65_9AGAM</name>
<protein>
    <recommendedName>
        <fullName evidence="4">Mediator of RNA polymerase II transcription subunit 19</fullName>
    </recommendedName>
</protein>
<evidence type="ECO:0000313" key="2">
    <source>
        <dbReference type="EMBL" id="KZP25096.1"/>
    </source>
</evidence>
<evidence type="ECO:0000256" key="1">
    <source>
        <dbReference type="SAM" id="MobiDB-lite"/>
    </source>
</evidence>
<feature type="compositionally biased region" description="Polar residues" evidence="1">
    <location>
        <begin position="263"/>
        <end position="274"/>
    </location>
</feature>
<keyword evidence="3" id="KW-1185">Reference proteome</keyword>
<dbReference type="OrthoDB" id="2160599at2759"/>
<feature type="compositionally biased region" description="Low complexity" evidence="1">
    <location>
        <begin position="178"/>
        <end position="196"/>
    </location>
</feature>
<dbReference type="EMBL" id="KV417522">
    <property type="protein sequence ID" value="KZP25096.1"/>
    <property type="molecule type" value="Genomic_DNA"/>
</dbReference>
<feature type="compositionally biased region" description="Polar residues" evidence="1">
    <location>
        <begin position="310"/>
        <end position="319"/>
    </location>
</feature>
<feature type="compositionally biased region" description="Basic residues" evidence="1">
    <location>
        <begin position="80"/>
        <end position="89"/>
    </location>
</feature>
<dbReference type="Proteomes" id="UP000076532">
    <property type="component" value="Unassembled WGS sequence"/>
</dbReference>
<reference evidence="2 3" key="1">
    <citation type="journal article" date="2016" name="Mol. Biol. Evol.">
        <title>Comparative Genomics of Early-Diverging Mushroom-Forming Fungi Provides Insights into the Origins of Lignocellulose Decay Capabilities.</title>
        <authorList>
            <person name="Nagy L.G."/>
            <person name="Riley R."/>
            <person name="Tritt A."/>
            <person name="Adam C."/>
            <person name="Daum C."/>
            <person name="Floudas D."/>
            <person name="Sun H."/>
            <person name="Yadav J.S."/>
            <person name="Pangilinan J."/>
            <person name="Larsson K.H."/>
            <person name="Matsuura K."/>
            <person name="Barry K."/>
            <person name="Labutti K."/>
            <person name="Kuo R."/>
            <person name="Ohm R.A."/>
            <person name="Bhattacharya S.S."/>
            <person name="Shirouzu T."/>
            <person name="Yoshinaga Y."/>
            <person name="Martin F.M."/>
            <person name="Grigoriev I.V."/>
            <person name="Hibbett D.S."/>
        </authorList>
    </citation>
    <scope>NUCLEOTIDE SEQUENCE [LARGE SCALE GENOMIC DNA]</scope>
    <source>
        <strain evidence="2 3">CBS 109695</strain>
    </source>
</reference>
<gene>
    <name evidence="2" type="ORF">FIBSPDRAFT_918524</name>
</gene>